<dbReference type="EMBL" id="HBUF01212002">
    <property type="protein sequence ID" value="CAG6665850.1"/>
    <property type="molecule type" value="Transcribed_RNA"/>
</dbReference>
<organism evidence="1">
    <name type="scientific">Cacopsylla melanoneura</name>
    <dbReference type="NCBI Taxonomy" id="428564"/>
    <lineage>
        <taxon>Eukaryota</taxon>
        <taxon>Metazoa</taxon>
        <taxon>Ecdysozoa</taxon>
        <taxon>Arthropoda</taxon>
        <taxon>Hexapoda</taxon>
        <taxon>Insecta</taxon>
        <taxon>Pterygota</taxon>
        <taxon>Neoptera</taxon>
        <taxon>Paraneoptera</taxon>
        <taxon>Hemiptera</taxon>
        <taxon>Sternorrhyncha</taxon>
        <taxon>Psylloidea</taxon>
        <taxon>Psyllidae</taxon>
        <taxon>Psyllinae</taxon>
        <taxon>Cacopsylla</taxon>
    </lineage>
</organism>
<dbReference type="EMBL" id="HBUF01658700">
    <property type="protein sequence ID" value="CAG6788229.1"/>
    <property type="molecule type" value="Transcribed_RNA"/>
</dbReference>
<evidence type="ECO:0000313" key="1">
    <source>
        <dbReference type="EMBL" id="CAG6665854.1"/>
    </source>
</evidence>
<proteinExistence type="predicted"/>
<dbReference type="EMBL" id="HBUF01658701">
    <property type="protein sequence ID" value="CAG6788231.1"/>
    <property type="molecule type" value="Transcribed_RNA"/>
</dbReference>
<reference evidence="1" key="1">
    <citation type="submission" date="2021-05" db="EMBL/GenBank/DDBJ databases">
        <authorList>
            <person name="Alioto T."/>
            <person name="Alioto T."/>
            <person name="Gomez Garrido J."/>
        </authorList>
    </citation>
    <scope>NUCLEOTIDE SEQUENCE</scope>
</reference>
<dbReference type="EMBL" id="HBUF01212003">
    <property type="protein sequence ID" value="CAG6665854.1"/>
    <property type="molecule type" value="Transcribed_RNA"/>
</dbReference>
<protein>
    <submittedName>
        <fullName evidence="1">Uncharacterized protein</fullName>
    </submittedName>
</protein>
<accession>A0A8D8WPS3</accession>
<dbReference type="AlphaFoldDB" id="A0A8D8WPS3"/>
<sequence length="179" mass="20620">MGKQCITNIFALCTMNSYQWRLGANRSIFARVISVAESSNIKKRYEIIWLFIWRTLPTIVRWTVVRPSLNKHDTCHATSSPSMRSSITQTLWKEKSSVPTVAKTSHIRKLSMVIWAIATCTCKGIQTQRKPDRKFFVRSHQLTRRVNTFAPNATMARSIPVECRCTNTRKGIRCATNRK</sequence>
<name>A0A8D8WPS3_9HEMI</name>